<sequence>MFKFEFRHGTPLVAQIVARIGEMVDTGRLRTGAKLPSIRQFAHQNGVSIFTVVEAYDRLVASGYVVSRLNAGFFVCARTASVHSLDVERPSALSAGSFDNSWYLQRIFENHHLPFKPGCGWLPQNWLFEEGVRKAMRSLAAVDPMQLGDYGDPLGYLPLRAWVCESMRQHAIHIQPQQVLLTHGASQALDLAVRWLVGQGDVVLVDEPGYPNLTNALRFAGVRLHGVPRTPDGWDLAALEDLIVRLRPKVFFTQPRFHSPTGSVATLQQLHKVLRLAEKYDVLLVENDIYCELDTESRPSLASLDNLSRVVYVGSFSKSIAPSLRCGYLLAHTDIMGDFSRLKMFSGLTSSELVERIVHTALSDSHRPRYLRGLRTRLTQAHERCGQRLRNMGFELFCEPGGGLFLWAWHPRIHNAVELAARASERGVMLAPGHLFSTVAATRSWMRFNVAHCENDADAFVYTWLEQALAG</sequence>
<evidence type="ECO:0000313" key="7">
    <source>
        <dbReference type="EMBL" id="MDR7379659.1"/>
    </source>
</evidence>
<dbReference type="Gene3D" id="1.10.10.10">
    <property type="entry name" value="Winged helix-like DNA-binding domain superfamily/Winged helix DNA-binding domain"/>
    <property type="match status" value="1"/>
</dbReference>
<proteinExistence type="inferred from homology"/>
<evidence type="ECO:0000256" key="1">
    <source>
        <dbReference type="ARBA" id="ARBA00005384"/>
    </source>
</evidence>
<comment type="similarity">
    <text evidence="1">In the C-terminal section; belongs to the class-I pyridoxal-phosphate-dependent aminotransferase family.</text>
</comment>
<protein>
    <submittedName>
        <fullName evidence="7">DNA-binding transcriptional MocR family regulator</fullName>
    </submittedName>
</protein>
<dbReference type="InterPro" id="IPR036388">
    <property type="entry name" value="WH-like_DNA-bd_sf"/>
</dbReference>
<dbReference type="GO" id="GO:0003677">
    <property type="term" value="F:DNA binding"/>
    <property type="evidence" value="ECO:0007669"/>
    <property type="project" value="UniProtKB-KW"/>
</dbReference>
<dbReference type="InterPro" id="IPR004839">
    <property type="entry name" value="Aminotransferase_I/II_large"/>
</dbReference>
<evidence type="ECO:0000256" key="5">
    <source>
        <dbReference type="ARBA" id="ARBA00023163"/>
    </source>
</evidence>
<evidence type="ECO:0000256" key="2">
    <source>
        <dbReference type="ARBA" id="ARBA00022898"/>
    </source>
</evidence>
<dbReference type="InterPro" id="IPR036390">
    <property type="entry name" value="WH_DNA-bd_sf"/>
</dbReference>
<dbReference type="PANTHER" id="PTHR46577">
    <property type="entry name" value="HTH-TYPE TRANSCRIPTIONAL REGULATORY PROTEIN GABR"/>
    <property type="match status" value="1"/>
</dbReference>
<feature type="domain" description="HTH gntR-type" evidence="6">
    <location>
        <begin position="10"/>
        <end position="78"/>
    </location>
</feature>
<keyword evidence="2" id="KW-0663">Pyridoxal phosphate</keyword>
<evidence type="ECO:0000256" key="3">
    <source>
        <dbReference type="ARBA" id="ARBA00023015"/>
    </source>
</evidence>
<dbReference type="CDD" id="cd07377">
    <property type="entry name" value="WHTH_GntR"/>
    <property type="match status" value="1"/>
</dbReference>
<dbReference type="SUPFAM" id="SSF46785">
    <property type="entry name" value="Winged helix' DNA-binding domain"/>
    <property type="match status" value="1"/>
</dbReference>
<keyword evidence="3" id="KW-0805">Transcription regulation</keyword>
<comment type="caution">
    <text evidence="7">The sequence shown here is derived from an EMBL/GenBank/DDBJ whole genome shotgun (WGS) entry which is preliminary data.</text>
</comment>
<dbReference type="Gene3D" id="3.40.640.10">
    <property type="entry name" value="Type I PLP-dependent aspartate aminotransferase-like (Major domain)"/>
    <property type="match status" value="1"/>
</dbReference>
<dbReference type="InterPro" id="IPR000524">
    <property type="entry name" value="Tscrpt_reg_HTH_GntR"/>
</dbReference>
<dbReference type="CDD" id="cd00609">
    <property type="entry name" value="AAT_like"/>
    <property type="match status" value="1"/>
</dbReference>
<keyword evidence="8" id="KW-1185">Reference proteome</keyword>
<reference evidence="7 8" key="1">
    <citation type="submission" date="2023-07" db="EMBL/GenBank/DDBJ databases">
        <title>Sorghum-associated microbial communities from plants grown in Nebraska, USA.</title>
        <authorList>
            <person name="Schachtman D."/>
        </authorList>
    </citation>
    <scope>NUCLEOTIDE SEQUENCE [LARGE SCALE GENOMIC DNA]</scope>
    <source>
        <strain evidence="7 8">BE313</strain>
    </source>
</reference>
<evidence type="ECO:0000313" key="8">
    <source>
        <dbReference type="Proteomes" id="UP001180487"/>
    </source>
</evidence>
<dbReference type="PANTHER" id="PTHR46577:SF2">
    <property type="entry name" value="TRANSCRIPTIONAL REGULATORY PROTEIN"/>
    <property type="match status" value="1"/>
</dbReference>
<dbReference type="Pfam" id="PF00155">
    <property type="entry name" value="Aminotran_1_2"/>
    <property type="match status" value="1"/>
</dbReference>
<name>A0ABU2CE93_9BURK</name>
<dbReference type="EMBL" id="JAVDXT010000005">
    <property type="protein sequence ID" value="MDR7379659.1"/>
    <property type="molecule type" value="Genomic_DNA"/>
</dbReference>
<dbReference type="Proteomes" id="UP001180487">
    <property type="component" value="Unassembled WGS sequence"/>
</dbReference>
<dbReference type="RefSeq" id="WP_116606841.1">
    <property type="nucleotide sequence ID" value="NZ_JAVDXT010000005.1"/>
</dbReference>
<organism evidence="7 8">
    <name type="scientific">Rhodoferax ferrireducens</name>
    <dbReference type="NCBI Taxonomy" id="192843"/>
    <lineage>
        <taxon>Bacteria</taxon>
        <taxon>Pseudomonadati</taxon>
        <taxon>Pseudomonadota</taxon>
        <taxon>Betaproteobacteria</taxon>
        <taxon>Burkholderiales</taxon>
        <taxon>Comamonadaceae</taxon>
        <taxon>Rhodoferax</taxon>
    </lineage>
</organism>
<dbReference type="Pfam" id="PF00392">
    <property type="entry name" value="GntR"/>
    <property type="match status" value="1"/>
</dbReference>
<dbReference type="PROSITE" id="PS50949">
    <property type="entry name" value="HTH_GNTR"/>
    <property type="match status" value="1"/>
</dbReference>
<dbReference type="SUPFAM" id="SSF53383">
    <property type="entry name" value="PLP-dependent transferases"/>
    <property type="match status" value="1"/>
</dbReference>
<gene>
    <name evidence="7" type="ORF">J2X19_004355</name>
</gene>
<evidence type="ECO:0000256" key="4">
    <source>
        <dbReference type="ARBA" id="ARBA00023125"/>
    </source>
</evidence>
<keyword evidence="5" id="KW-0804">Transcription</keyword>
<dbReference type="InterPro" id="IPR051446">
    <property type="entry name" value="HTH_trans_reg/aminotransferase"/>
</dbReference>
<dbReference type="InterPro" id="IPR015421">
    <property type="entry name" value="PyrdxlP-dep_Trfase_major"/>
</dbReference>
<dbReference type="SMART" id="SM00345">
    <property type="entry name" value="HTH_GNTR"/>
    <property type="match status" value="1"/>
</dbReference>
<accession>A0ABU2CE93</accession>
<keyword evidence="4 7" id="KW-0238">DNA-binding</keyword>
<dbReference type="InterPro" id="IPR015424">
    <property type="entry name" value="PyrdxlP-dep_Trfase"/>
</dbReference>
<evidence type="ECO:0000259" key="6">
    <source>
        <dbReference type="PROSITE" id="PS50949"/>
    </source>
</evidence>